<dbReference type="Proteomes" id="UP001567538">
    <property type="component" value="Unassembled WGS sequence"/>
</dbReference>
<keyword evidence="8" id="KW-1185">Reference proteome</keyword>
<dbReference type="EMBL" id="JBEAFC010000003">
    <property type="protein sequence ID" value="KAL1564989.1"/>
    <property type="molecule type" value="Genomic_DNA"/>
</dbReference>
<comment type="subcellular location">
    <subcellularLocation>
        <location evidence="2 6">Secreted</location>
        <location evidence="2 6">Cell wall</location>
    </subcellularLocation>
</comment>
<evidence type="ECO:0000256" key="4">
    <source>
        <dbReference type="ARBA" id="ARBA00022512"/>
    </source>
</evidence>
<name>A0ABD1IAT8_SALDI</name>
<dbReference type="PANTHER" id="PTHR21562">
    <property type="entry name" value="NOTUM-RELATED"/>
    <property type="match status" value="1"/>
</dbReference>
<dbReference type="AlphaFoldDB" id="A0ABD1IAT8"/>
<dbReference type="EC" id="3.1.1.-" evidence="6"/>
<dbReference type="Pfam" id="PF03283">
    <property type="entry name" value="PAE"/>
    <property type="match status" value="1"/>
</dbReference>
<accession>A0ABD1IAT8</accession>
<evidence type="ECO:0000256" key="5">
    <source>
        <dbReference type="ARBA" id="ARBA00023316"/>
    </source>
</evidence>
<comment type="similarity">
    <text evidence="3 6">Belongs to the pectinacetylesterase family.</text>
</comment>
<comment type="function">
    <text evidence="1 6">Hydrolyzes acetyl esters in homogalacturonan regions of pectin. In type I primary cell wall, galacturonic acid residues of pectin can be acetylated at the O-2 and O-3 positions. Decreasing the degree of acetylation of pectin gels in vitro alters their physical properties.</text>
</comment>
<gene>
    <name evidence="7" type="ORF">AAHA92_07263</name>
</gene>
<evidence type="ECO:0000313" key="7">
    <source>
        <dbReference type="EMBL" id="KAL1564989.1"/>
    </source>
</evidence>
<dbReference type="InterPro" id="IPR004963">
    <property type="entry name" value="PAE/NOTUM"/>
</dbReference>
<keyword evidence="4 6" id="KW-0134">Cell wall</keyword>
<evidence type="ECO:0000256" key="3">
    <source>
        <dbReference type="ARBA" id="ARBA00005784"/>
    </source>
</evidence>
<dbReference type="GO" id="GO:0016787">
    <property type="term" value="F:hydrolase activity"/>
    <property type="evidence" value="ECO:0007669"/>
    <property type="project" value="UniProtKB-KW"/>
</dbReference>
<comment type="caution">
    <text evidence="7">The sequence shown here is derived from an EMBL/GenBank/DDBJ whole genome shotgun (WGS) entry which is preliminary data.</text>
</comment>
<keyword evidence="6" id="KW-0732">Signal</keyword>
<reference evidence="7 8" key="1">
    <citation type="submission" date="2024-06" db="EMBL/GenBank/DDBJ databases">
        <title>A chromosome level genome sequence of Diviner's sage (Salvia divinorum).</title>
        <authorList>
            <person name="Ford S.A."/>
            <person name="Ro D.-K."/>
            <person name="Ness R.W."/>
            <person name="Phillips M.A."/>
        </authorList>
    </citation>
    <scope>NUCLEOTIDE SEQUENCE [LARGE SCALE GENOMIC DNA]</scope>
    <source>
        <strain evidence="7">SAF-2024a</strain>
        <tissue evidence="7">Leaf</tissue>
    </source>
</reference>
<feature type="signal peptide" evidence="6">
    <location>
        <begin position="1"/>
        <end position="28"/>
    </location>
</feature>
<organism evidence="7 8">
    <name type="scientific">Salvia divinorum</name>
    <name type="common">Maria pastora</name>
    <name type="synonym">Diviner's sage</name>
    <dbReference type="NCBI Taxonomy" id="28513"/>
    <lineage>
        <taxon>Eukaryota</taxon>
        <taxon>Viridiplantae</taxon>
        <taxon>Streptophyta</taxon>
        <taxon>Embryophyta</taxon>
        <taxon>Tracheophyta</taxon>
        <taxon>Spermatophyta</taxon>
        <taxon>Magnoliopsida</taxon>
        <taxon>eudicotyledons</taxon>
        <taxon>Gunneridae</taxon>
        <taxon>Pentapetalae</taxon>
        <taxon>asterids</taxon>
        <taxon>lamiids</taxon>
        <taxon>Lamiales</taxon>
        <taxon>Lamiaceae</taxon>
        <taxon>Nepetoideae</taxon>
        <taxon>Mentheae</taxon>
        <taxon>Salviinae</taxon>
        <taxon>Salvia</taxon>
        <taxon>Salvia subgen. Calosphace</taxon>
    </lineage>
</organism>
<evidence type="ECO:0000256" key="6">
    <source>
        <dbReference type="RuleBase" id="RU363114"/>
    </source>
</evidence>
<dbReference type="GO" id="GO:0071555">
    <property type="term" value="P:cell wall organization"/>
    <property type="evidence" value="ECO:0007669"/>
    <property type="project" value="UniProtKB-KW"/>
</dbReference>
<evidence type="ECO:0000313" key="8">
    <source>
        <dbReference type="Proteomes" id="UP001567538"/>
    </source>
</evidence>
<evidence type="ECO:0000256" key="2">
    <source>
        <dbReference type="ARBA" id="ARBA00004191"/>
    </source>
</evidence>
<evidence type="ECO:0000256" key="1">
    <source>
        <dbReference type="ARBA" id="ARBA00003534"/>
    </source>
</evidence>
<proteinExistence type="inferred from homology"/>
<keyword evidence="6 7" id="KW-0378">Hydrolase</keyword>
<feature type="chain" id="PRO_5044533896" description="Pectin acetylesterase" evidence="6">
    <location>
        <begin position="29"/>
        <end position="387"/>
    </location>
</feature>
<sequence length="387" mass="43545">MGKMKCITMASLLIFSLVVINIHHVVHGDTNITVTFLESAISKGAVCLDGSAPAYSYVEGYGNGSHSWIVYLVGGGWCNHISDCRARSNSRLGSSHLMASQTTFSGILDLNCTSNPDFCNWHKVFIYYCDGSSFMSDIEHSHSKTNLTFRGARIFNVMMDEMLAKGMRNAQSAILTGTSAGGLATILHCDKFRKLFSDEIRVKCISDSGFFIHGKGHHGYKNREKFFGDVIKTHKLVKSLPPTCTSKRKSSLCFFPEYLVEDIQTPLFVLESAFDRFQLSSLVLEATNCTNNLKSCNPTELGIMRDFRTTFIKTLERRIHNSPNRGLFVHSCYLHDHVLKSDEWTCLTLANRTMRQAVADWYFDRSSFREIDTKSDSPKNCTNSFCQ</sequence>
<keyword evidence="5 6" id="KW-0961">Cell wall biogenesis/degradation</keyword>
<protein>
    <recommendedName>
        <fullName evidence="6">Pectin acetylesterase</fullName>
        <ecNumber evidence="6">3.1.1.-</ecNumber>
    </recommendedName>
</protein>
<dbReference type="PANTHER" id="PTHR21562:SF65">
    <property type="entry name" value="PECTIN ACETYLESTERASE"/>
    <property type="match status" value="1"/>
</dbReference>
<keyword evidence="6" id="KW-0964">Secreted</keyword>